<dbReference type="InterPro" id="IPR027417">
    <property type="entry name" value="P-loop_NTPase"/>
</dbReference>
<dbReference type="AlphaFoldDB" id="A0A409YQ94"/>
<gene>
    <name evidence="4" type="ORF">CVT26_012245</name>
</gene>
<dbReference type="Proteomes" id="UP000284706">
    <property type="component" value="Unassembled WGS sequence"/>
</dbReference>
<evidence type="ECO:0000256" key="2">
    <source>
        <dbReference type="SAM" id="Coils"/>
    </source>
</evidence>
<keyword evidence="1" id="KW-0547">Nucleotide-binding</keyword>
<dbReference type="OrthoDB" id="8954335at2759"/>
<accession>A0A409YQ94</accession>
<dbReference type="CDD" id="cd00882">
    <property type="entry name" value="Ras_like_GTPase"/>
    <property type="match status" value="1"/>
</dbReference>
<sequence>MERRVMGPTGSGKSKFINTLLGQERMKVGRGLTSCTGELEAAVLEPAYDDPILKEFRITIVDTPGFDDTYKQDAEILNKIADWLEKSYKGRAKLGGVIYLHDLSDDRFSGTARRSFDIFQPLCGQEAFSGVVLGITKWKRIEASLAEQREAELKEVHWKSLREKGSVARRFEDSRQSAQSFIYDVVRNYRQRLPGEIILQIQNELVNEHKLVHETEAGRRIVFDLKELLEIQRRIADTERKKLAGGDKEAEAALEEAEEKIRRLVRQIKDSKPLLRRVWGNVREFLDRLNLTEH</sequence>
<dbReference type="Pfam" id="PF04548">
    <property type="entry name" value="AIG1"/>
    <property type="match status" value="1"/>
</dbReference>
<comment type="caution">
    <text evidence="4">The sequence shown here is derived from an EMBL/GenBank/DDBJ whole genome shotgun (WGS) entry which is preliminary data.</text>
</comment>
<evidence type="ECO:0000313" key="4">
    <source>
        <dbReference type="EMBL" id="PPR05159.1"/>
    </source>
</evidence>
<keyword evidence="5" id="KW-1185">Reference proteome</keyword>
<protein>
    <recommendedName>
        <fullName evidence="3">AIG1-type G domain-containing protein</fullName>
    </recommendedName>
</protein>
<feature type="domain" description="AIG1-type G" evidence="3">
    <location>
        <begin position="5"/>
        <end position="136"/>
    </location>
</feature>
<feature type="coiled-coil region" evidence="2">
    <location>
        <begin position="240"/>
        <end position="267"/>
    </location>
</feature>
<dbReference type="InterPro" id="IPR006703">
    <property type="entry name" value="G_AIG1"/>
</dbReference>
<dbReference type="GO" id="GO:0005525">
    <property type="term" value="F:GTP binding"/>
    <property type="evidence" value="ECO:0007669"/>
    <property type="project" value="InterPro"/>
</dbReference>
<keyword evidence="2" id="KW-0175">Coiled coil</keyword>
<dbReference type="SUPFAM" id="SSF52540">
    <property type="entry name" value="P-loop containing nucleoside triphosphate hydrolases"/>
    <property type="match status" value="1"/>
</dbReference>
<proteinExistence type="predicted"/>
<dbReference type="Gene3D" id="3.40.50.300">
    <property type="entry name" value="P-loop containing nucleotide triphosphate hydrolases"/>
    <property type="match status" value="1"/>
</dbReference>
<evidence type="ECO:0000313" key="5">
    <source>
        <dbReference type="Proteomes" id="UP000284706"/>
    </source>
</evidence>
<dbReference type="EMBL" id="NHYE01000514">
    <property type="protein sequence ID" value="PPR05159.1"/>
    <property type="molecule type" value="Genomic_DNA"/>
</dbReference>
<dbReference type="InParanoid" id="A0A409YQ94"/>
<organism evidence="4 5">
    <name type="scientific">Gymnopilus dilepis</name>
    <dbReference type="NCBI Taxonomy" id="231916"/>
    <lineage>
        <taxon>Eukaryota</taxon>
        <taxon>Fungi</taxon>
        <taxon>Dikarya</taxon>
        <taxon>Basidiomycota</taxon>
        <taxon>Agaricomycotina</taxon>
        <taxon>Agaricomycetes</taxon>
        <taxon>Agaricomycetidae</taxon>
        <taxon>Agaricales</taxon>
        <taxon>Agaricineae</taxon>
        <taxon>Hymenogastraceae</taxon>
        <taxon>Gymnopilus</taxon>
    </lineage>
</organism>
<evidence type="ECO:0000259" key="3">
    <source>
        <dbReference type="Pfam" id="PF04548"/>
    </source>
</evidence>
<name>A0A409YQ94_9AGAR</name>
<evidence type="ECO:0000256" key="1">
    <source>
        <dbReference type="ARBA" id="ARBA00022741"/>
    </source>
</evidence>
<reference evidence="4 5" key="1">
    <citation type="journal article" date="2018" name="Evol. Lett.">
        <title>Horizontal gene cluster transfer increased hallucinogenic mushroom diversity.</title>
        <authorList>
            <person name="Reynolds H.T."/>
            <person name="Vijayakumar V."/>
            <person name="Gluck-Thaler E."/>
            <person name="Korotkin H.B."/>
            <person name="Matheny P.B."/>
            <person name="Slot J.C."/>
        </authorList>
    </citation>
    <scope>NUCLEOTIDE SEQUENCE [LARGE SCALE GENOMIC DNA]</scope>
    <source>
        <strain evidence="4 5">SRW20</strain>
    </source>
</reference>